<sequence>MTTPTNHSGTPEATSFKEAYAKLKQTAETMRSQQEPDIDALVPMVDSAVANYAICTQRIEAVRLLLNQKLGVEGK</sequence>
<dbReference type="Proteomes" id="UP000002287">
    <property type="component" value="Plasmid pBVIE01"/>
</dbReference>
<proteinExistence type="predicted"/>
<dbReference type="AlphaFoldDB" id="A4JTU1"/>
<keyword evidence="1" id="KW-0614">Plasmid</keyword>
<accession>A4JTU1</accession>
<evidence type="ECO:0000313" key="2">
    <source>
        <dbReference type="Proteomes" id="UP000002287"/>
    </source>
</evidence>
<dbReference type="HOGENOM" id="CLU_188253_1_0_4"/>
<dbReference type="KEGG" id="bvi:Bcep1808_6807"/>
<protein>
    <submittedName>
        <fullName evidence="1">Uncharacterized protein</fullName>
    </submittedName>
</protein>
<gene>
    <name evidence="1" type="ordered locus">Bcep1808_6807</name>
</gene>
<evidence type="ECO:0000313" key="1">
    <source>
        <dbReference type="EMBL" id="ABO59694.1"/>
    </source>
</evidence>
<geneLocation type="plasmid" evidence="1 2">
    <name>pBVIE01</name>
</geneLocation>
<name>A4JTU1_BURVG</name>
<dbReference type="EMBL" id="CP000617">
    <property type="protein sequence ID" value="ABO59694.1"/>
    <property type="molecule type" value="Genomic_DNA"/>
</dbReference>
<organism evidence="1 2">
    <name type="scientific">Burkholderia vietnamiensis (strain G4 / LMG 22486)</name>
    <name type="common">Burkholderia cepacia (strain R1808)</name>
    <dbReference type="NCBI Taxonomy" id="269482"/>
    <lineage>
        <taxon>Bacteria</taxon>
        <taxon>Pseudomonadati</taxon>
        <taxon>Pseudomonadota</taxon>
        <taxon>Betaproteobacteria</taxon>
        <taxon>Burkholderiales</taxon>
        <taxon>Burkholderiaceae</taxon>
        <taxon>Burkholderia</taxon>
        <taxon>Burkholderia cepacia complex</taxon>
    </lineage>
</organism>
<dbReference type="NCBIfam" id="NF045605">
    <property type="entry name" value="xseB_Acin_var"/>
    <property type="match status" value="1"/>
</dbReference>
<reference evidence="1 2" key="1">
    <citation type="submission" date="2007-03" db="EMBL/GenBank/DDBJ databases">
        <title>Complete sequence of plasmid pBVIE01 of Burkholderia vietnamiensis G4.</title>
        <authorList>
            <consortium name="US DOE Joint Genome Institute"/>
            <person name="Copeland A."/>
            <person name="Lucas S."/>
            <person name="Lapidus A."/>
            <person name="Barry K."/>
            <person name="Detter J.C."/>
            <person name="Glavina del Rio T."/>
            <person name="Hammon N."/>
            <person name="Israni S."/>
            <person name="Dalin E."/>
            <person name="Tice H."/>
            <person name="Pitluck S."/>
            <person name="Chain P."/>
            <person name="Malfatti S."/>
            <person name="Shin M."/>
            <person name="Vergez L."/>
            <person name="Schmutz J."/>
            <person name="Larimer F."/>
            <person name="Land M."/>
            <person name="Hauser L."/>
            <person name="Kyrpides N."/>
            <person name="Tiedje J."/>
            <person name="Richardson P."/>
        </authorList>
    </citation>
    <scope>NUCLEOTIDE SEQUENCE [LARGE SCALE GENOMIC DNA]</scope>
    <source>
        <strain evidence="2">G4 / LMG 22486</strain>
        <plasmid evidence="1 2">pBVIE01</plasmid>
    </source>
</reference>